<feature type="compositionally biased region" description="Pro residues" evidence="1">
    <location>
        <begin position="79"/>
        <end position="92"/>
    </location>
</feature>
<dbReference type="EMBL" id="JALJRB010000011">
    <property type="protein sequence ID" value="MCJ8501176.1"/>
    <property type="molecule type" value="Genomic_DNA"/>
</dbReference>
<dbReference type="InterPro" id="IPR006837">
    <property type="entry name" value="Divergent_DAC"/>
</dbReference>
<feature type="region of interest" description="Disordered" evidence="1">
    <location>
        <begin position="71"/>
        <end position="113"/>
    </location>
</feature>
<dbReference type="PANTHER" id="PTHR30105:SF2">
    <property type="entry name" value="DIVERGENT POLYSACCHARIDE DEACETYLASE SUPERFAMILY"/>
    <property type="match status" value="1"/>
</dbReference>
<dbReference type="Gene3D" id="3.20.20.370">
    <property type="entry name" value="Glycoside hydrolase/deacetylase"/>
    <property type="match status" value="1"/>
</dbReference>
<evidence type="ECO:0000313" key="2">
    <source>
        <dbReference type="EMBL" id="MCJ8501176.1"/>
    </source>
</evidence>
<comment type="caution">
    <text evidence="2">The sequence shown here is derived from an EMBL/GenBank/DDBJ whole genome shotgun (WGS) entry which is preliminary data.</text>
</comment>
<name>A0AA41R5F4_9BACT</name>
<dbReference type="AlphaFoldDB" id="A0AA41R5F4"/>
<dbReference type="GO" id="GO:0005975">
    <property type="term" value="P:carbohydrate metabolic process"/>
    <property type="evidence" value="ECO:0007669"/>
    <property type="project" value="InterPro"/>
</dbReference>
<dbReference type="RefSeq" id="WP_246907723.1">
    <property type="nucleotide sequence ID" value="NZ_JALJRB010000011.1"/>
</dbReference>
<dbReference type="InterPro" id="IPR011330">
    <property type="entry name" value="Glyco_hydro/deAcase_b/a-brl"/>
</dbReference>
<dbReference type="SUPFAM" id="SSF88713">
    <property type="entry name" value="Glycoside hydrolase/deacetylase"/>
    <property type="match status" value="1"/>
</dbReference>
<reference evidence="2" key="1">
    <citation type="submission" date="2022-04" db="EMBL/GenBank/DDBJ databases">
        <title>Desulfatitalea alkaliphila sp. nov., a novel anaerobic sulfate-reducing bacterium isolated from terrestrial mud volcano, Taman Peninsula, Russia.</title>
        <authorList>
            <person name="Khomyakova M.A."/>
            <person name="Merkel A.Y."/>
            <person name="Slobodkin A.I."/>
        </authorList>
    </citation>
    <scope>NUCLEOTIDE SEQUENCE</scope>
    <source>
        <strain evidence="2">M08but</strain>
    </source>
</reference>
<evidence type="ECO:0000313" key="3">
    <source>
        <dbReference type="Proteomes" id="UP001165427"/>
    </source>
</evidence>
<dbReference type="Pfam" id="PF04748">
    <property type="entry name" value="Polysacc_deac_2"/>
    <property type="match status" value="1"/>
</dbReference>
<feature type="compositionally biased region" description="Pro residues" evidence="1">
    <location>
        <begin position="100"/>
        <end position="112"/>
    </location>
</feature>
<feature type="region of interest" description="Disordered" evidence="1">
    <location>
        <begin position="1"/>
        <end position="32"/>
    </location>
</feature>
<evidence type="ECO:0000256" key="1">
    <source>
        <dbReference type="SAM" id="MobiDB-lite"/>
    </source>
</evidence>
<keyword evidence="3" id="KW-1185">Reference proteome</keyword>
<feature type="compositionally biased region" description="Basic residues" evidence="1">
    <location>
        <begin position="9"/>
        <end position="27"/>
    </location>
</feature>
<dbReference type="Proteomes" id="UP001165427">
    <property type="component" value="Unassembled WGS sequence"/>
</dbReference>
<protein>
    <submittedName>
        <fullName evidence="2">Divergent polysaccharide deacetylase family protein</fullName>
    </submittedName>
</protein>
<sequence length="358" mass="39104">MSKSSGKSAPRKKRSAAKPAPRKKRPTGKASPAPQLYKAAVVVLVLLALVIAAGVLSRQLLHRPAPPARSAVAPVQRMPVPPPPPSVQPPEKPVYEVFPKTPPPAEPPPVTPRVPRVSPPLVAIIVDDIGYDRPMARRFLDLNIPLTFSVLPYAPFNRTILPAARDKGIEIMLHLPMEPDEYPAVQPGPGALLGSMTPDQLIAQLETNLDQFHHLAGVNNHMGSKLSTSPEHLRQIFSILKKRDLFYIDSRTTAKTVAKPSARLLQLPFAERDIFIDHLDDPGFIQAQMERLIQRAEKQGHAIGIAHPHENTYQVLKSFVPQLREQVTLVSASTVVNHIMAIEAAAEAAQAHGAALPR</sequence>
<gene>
    <name evidence="2" type="ORF">MRX98_11385</name>
</gene>
<proteinExistence type="predicted"/>
<dbReference type="CDD" id="cd10936">
    <property type="entry name" value="CE4_DAC2"/>
    <property type="match status" value="1"/>
</dbReference>
<accession>A0AA41R5F4</accession>
<organism evidence="2 3">
    <name type="scientific">Desulfatitalea alkaliphila</name>
    <dbReference type="NCBI Taxonomy" id="2929485"/>
    <lineage>
        <taxon>Bacteria</taxon>
        <taxon>Pseudomonadati</taxon>
        <taxon>Thermodesulfobacteriota</taxon>
        <taxon>Desulfobacteria</taxon>
        <taxon>Desulfobacterales</taxon>
        <taxon>Desulfosarcinaceae</taxon>
        <taxon>Desulfatitalea</taxon>
    </lineage>
</organism>
<dbReference type="PANTHER" id="PTHR30105">
    <property type="entry name" value="UNCHARACTERIZED YIBQ-RELATED"/>
    <property type="match status" value="1"/>
</dbReference>